<sequence>MARRSKTEKAAIAESAYDNLGDDRDGDGWNRRSVSTIRDPDDDVDEGEGWTKRKVENRLAEAIKVVQWTTGRVGPASVKGFWPEVVRNFGELVGAAGENTLLVDGNRIRFQATSAQVTRAEEAMMWPARYVTDRRILEVLNTWLACKAYRRPWRRIVEQRGWALATADRARARAVYQIITGLEAAKVNIQ</sequence>
<dbReference type="Pfam" id="PF19889">
    <property type="entry name" value="DUF6362"/>
    <property type="match status" value="1"/>
</dbReference>
<dbReference type="RefSeq" id="WP_150942062.1">
    <property type="nucleotide sequence ID" value="NZ_VCMV01000003.1"/>
</dbReference>
<dbReference type="AlphaFoldDB" id="A0A5N3PH81"/>
<feature type="compositionally biased region" description="Basic and acidic residues" evidence="1">
    <location>
        <begin position="1"/>
        <end position="11"/>
    </location>
</feature>
<accession>A0A5N3PH81</accession>
<gene>
    <name evidence="3" type="ORF">FEZ63_02545</name>
</gene>
<dbReference type="Proteomes" id="UP000325684">
    <property type="component" value="Unassembled WGS sequence"/>
</dbReference>
<feature type="region of interest" description="Disordered" evidence="1">
    <location>
        <begin position="1"/>
        <end position="48"/>
    </location>
</feature>
<evidence type="ECO:0000313" key="3">
    <source>
        <dbReference type="EMBL" id="KAB0269005.1"/>
    </source>
</evidence>
<feature type="compositionally biased region" description="Basic and acidic residues" evidence="1">
    <location>
        <begin position="21"/>
        <end position="30"/>
    </location>
</feature>
<evidence type="ECO:0000259" key="2">
    <source>
        <dbReference type="Pfam" id="PF19889"/>
    </source>
</evidence>
<protein>
    <recommendedName>
        <fullName evidence="2">DUF6362 domain-containing protein</fullName>
    </recommendedName>
</protein>
<feature type="domain" description="DUF6362" evidence="2">
    <location>
        <begin position="75"/>
        <end position="178"/>
    </location>
</feature>
<dbReference type="InterPro" id="IPR045942">
    <property type="entry name" value="DUF6362"/>
</dbReference>
<organism evidence="3 4">
    <name type="scientific">Microvirga brassicacearum</name>
    <dbReference type="NCBI Taxonomy" id="2580413"/>
    <lineage>
        <taxon>Bacteria</taxon>
        <taxon>Pseudomonadati</taxon>
        <taxon>Pseudomonadota</taxon>
        <taxon>Alphaproteobacteria</taxon>
        <taxon>Hyphomicrobiales</taxon>
        <taxon>Methylobacteriaceae</taxon>
        <taxon>Microvirga</taxon>
    </lineage>
</organism>
<proteinExistence type="predicted"/>
<evidence type="ECO:0000256" key="1">
    <source>
        <dbReference type="SAM" id="MobiDB-lite"/>
    </source>
</evidence>
<dbReference type="OrthoDB" id="7950528at2"/>
<reference evidence="3 4" key="1">
    <citation type="journal article" date="2019" name="Microorganisms">
        <title>Genome Insights into the Novel Species Microvirga brassicacearum, a Rapeseed Endophyte with Biotechnological Potential.</title>
        <authorList>
            <person name="Jimenez-Gomez A."/>
            <person name="Saati-Santamaria Z."/>
            <person name="Igual J.M."/>
            <person name="Rivas R."/>
            <person name="Mateos P.F."/>
            <person name="Garcia-Fraile P."/>
        </authorList>
    </citation>
    <scope>NUCLEOTIDE SEQUENCE [LARGE SCALE GENOMIC DNA]</scope>
    <source>
        <strain evidence="3 4">CDVBN77</strain>
    </source>
</reference>
<dbReference type="EMBL" id="VCMV01000003">
    <property type="protein sequence ID" value="KAB0269005.1"/>
    <property type="molecule type" value="Genomic_DNA"/>
</dbReference>
<keyword evidence="4" id="KW-1185">Reference proteome</keyword>
<name>A0A5N3PH81_9HYPH</name>
<comment type="caution">
    <text evidence="3">The sequence shown here is derived from an EMBL/GenBank/DDBJ whole genome shotgun (WGS) entry which is preliminary data.</text>
</comment>
<evidence type="ECO:0000313" key="4">
    <source>
        <dbReference type="Proteomes" id="UP000325684"/>
    </source>
</evidence>